<comment type="caution">
    <text evidence="1">The sequence shown here is derived from an EMBL/GenBank/DDBJ whole genome shotgun (WGS) entry which is preliminary data.</text>
</comment>
<organism evidence="1 2">
    <name type="scientific">Caerostris extrusa</name>
    <name type="common">Bark spider</name>
    <name type="synonym">Caerostris bankana</name>
    <dbReference type="NCBI Taxonomy" id="172846"/>
    <lineage>
        <taxon>Eukaryota</taxon>
        <taxon>Metazoa</taxon>
        <taxon>Ecdysozoa</taxon>
        <taxon>Arthropoda</taxon>
        <taxon>Chelicerata</taxon>
        <taxon>Arachnida</taxon>
        <taxon>Araneae</taxon>
        <taxon>Araneomorphae</taxon>
        <taxon>Entelegynae</taxon>
        <taxon>Araneoidea</taxon>
        <taxon>Araneidae</taxon>
        <taxon>Caerostris</taxon>
    </lineage>
</organism>
<keyword evidence="2" id="KW-1185">Reference proteome</keyword>
<name>A0AAV4QJV2_CAEEX</name>
<reference evidence="1 2" key="1">
    <citation type="submission" date="2021-06" db="EMBL/GenBank/DDBJ databases">
        <title>Caerostris extrusa draft genome.</title>
        <authorList>
            <person name="Kono N."/>
            <person name="Arakawa K."/>
        </authorList>
    </citation>
    <scope>NUCLEOTIDE SEQUENCE [LARGE SCALE GENOMIC DNA]</scope>
</reference>
<gene>
    <name evidence="1" type="ORF">CEXT_190991</name>
</gene>
<dbReference type="EMBL" id="BPLR01006264">
    <property type="protein sequence ID" value="GIY08544.1"/>
    <property type="molecule type" value="Genomic_DNA"/>
</dbReference>
<dbReference type="AlphaFoldDB" id="A0AAV4QJV2"/>
<dbReference type="Proteomes" id="UP001054945">
    <property type="component" value="Unassembled WGS sequence"/>
</dbReference>
<proteinExistence type="predicted"/>
<accession>A0AAV4QJV2</accession>
<sequence>MAFRIHKRCPRRGPPEFETESSHYKAIRFRNWMGRDATVGDVDFKLWMLCSSNPFSSRRGNEPFFSTSLGLLNPGKGQPCCIQWVGKQEVVGCTTPTEPARHAKELRPKSTGPAASVMQPSACPPRTGWGYRSKKVTVLKANCTCNCQPLLKVNNVVAKSLEDEEMR</sequence>
<evidence type="ECO:0000313" key="2">
    <source>
        <dbReference type="Proteomes" id="UP001054945"/>
    </source>
</evidence>
<protein>
    <submittedName>
        <fullName evidence="1">Uncharacterized protein</fullName>
    </submittedName>
</protein>
<evidence type="ECO:0000313" key="1">
    <source>
        <dbReference type="EMBL" id="GIY08544.1"/>
    </source>
</evidence>